<reference evidence="3 4" key="1">
    <citation type="submission" date="2019-05" db="EMBL/GenBank/DDBJ databases">
        <title>Tamlana fucoidanivorans sp. nov., isolated from the surface of algae collected from Fujian province in China.</title>
        <authorList>
            <person name="Li J."/>
        </authorList>
    </citation>
    <scope>NUCLEOTIDE SEQUENCE [LARGE SCALE GENOMIC DNA]</scope>
    <source>
        <strain evidence="3 4">CW2-9</strain>
    </source>
</reference>
<keyword evidence="3" id="KW-0378">Hydrolase</keyword>
<protein>
    <submittedName>
        <fullName evidence="3">Endonuclease/exonuclease/phosphatase family protein</fullName>
    </submittedName>
</protein>
<comment type="caution">
    <text evidence="3">The sequence shown here is derived from an EMBL/GenBank/DDBJ whole genome shotgun (WGS) entry which is preliminary data.</text>
</comment>
<organism evidence="3 4">
    <name type="scientific">Allotamlana fucoidanivorans</name>
    <dbReference type="NCBI Taxonomy" id="2583814"/>
    <lineage>
        <taxon>Bacteria</taxon>
        <taxon>Pseudomonadati</taxon>
        <taxon>Bacteroidota</taxon>
        <taxon>Flavobacteriia</taxon>
        <taxon>Flavobacteriales</taxon>
        <taxon>Flavobacteriaceae</taxon>
        <taxon>Allotamlana</taxon>
    </lineage>
</organism>
<dbReference type="SUPFAM" id="SSF56219">
    <property type="entry name" value="DNase I-like"/>
    <property type="match status" value="1"/>
</dbReference>
<gene>
    <name evidence="3" type="ORF">FGF67_06535</name>
</gene>
<sequence length="349" mass="40539">MYSYKFYFALIFFCISAVLKAQNHSYSIHTIAFYNLENLFDTINDPRKFDEYSPIMEVESNRSKIYQKKTSNMAKVISDIGFELTKNSPSIIGVCEIENKDVLIDLISNDFLKDKNYGIIHFDSPDARGIDVALLYKKHIFTPTHSSHHTLKLYDDEQEPIYTRDQLLVSGQLDGDKIHLLVNHWPSRRGGETKSQPRRISAAKLTRHLTDSLQSIDPYAKVIIMGDFNDNPNNKSIKNILNAKKNRNNLKIRHLYNPFYKLYTIGLGTTAYRDAWSLFDQIMISKPLLEKDFSSFQYFKSGIYNKNYLIDNQGRYKGYPLRSFSDNGFNNGYSDHFPVYIHLIKKVSD</sequence>
<name>A0A5C4SMP9_9FLAO</name>
<keyword evidence="1" id="KW-0732">Signal</keyword>
<dbReference type="InterPro" id="IPR036691">
    <property type="entry name" value="Endo/exonu/phosph_ase_sf"/>
</dbReference>
<keyword evidence="3" id="KW-0255">Endonuclease</keyword>
<dbReference type="AlphaFoldDB" id="A0A5C4SMP9"/>
<proteinExistence type="predicted"/>
<dbReference type="GO" id="GO:0004519">
    <property type="term" value="F:endonuclease activity"/>
    <property type="evidence" value="ECO:0007669"/>
    <property type="project" value="UniProtKB-KW"/>
</dbReference>
<keyword evidence="3" id="KW-0269">Exonuclease</keyword>
<dbReference type="RefSeq" id="WP_139695946.1">
    <property type="nucleotide sequence ID" value="NZ_CP074074.1"/>
</dbReference>
<feature type="signal peptide" evidence="1">
    <location>
        <begin position="1"/>
        <end position="21"/>
    </location>
</feature>
<dbReference type="OrthoDB" id="9802724at2"/>
<keyword evidence="3" id="KW-0540">Nuclease</keyword>
<dbReference type="Pfam" id="PF19580">
    <property type="entry name" value="Exo_endo_phos_3"/>
    <property type="match status" value="1"/>
</dbReference>
<dbReference type="Gene3D" id="3.60.10.10">
    <property type="entry name" value="Endonuclease/exonuclease/phosphatase"/>
    <property type="match status" value="1"/>
</dbReference>
<accession>A0A5C4SMP9</accession>
<feature type="chain" id="PRO_5022914548" evidence="1">
    <location>
        <begin position="22"/>
        <end position="349"/>
    </location>
</feature>
<keyword evidence="4" id="KW-1185">Reference proteome</keyword>
<feature type="domain" description="Endonuclease/exonuclease/phosphatase" evidence="2">
    <location>
        <begin position="30"/>
        <end position="345"/>
    </location>
</feature>
<evidence type="ECO:0000313" key="3">
    <source>
        <dbReference type="EMBL" id="TNJ45363.1"/>
    </source>
</evidence>
<dbReference type="PANTHER" id="PTHR42834:SF1">
    <property type="entry name" value="ENDONUCLEASE_EXONUCLEASE_PHOSPHATASE FAMILY PROTEIN (AFU_ORTHOLOGUE AFUA_3G09210)"/>
    <property type="match status" value="1"/>
</dbReference>
<dbReference type="GO" id="GO:0004527">
    <property type="term" value="F:exonuclease activity"/>
    <property type="evidence" value="ECO:0007669"/>
    <property type="project" value="UniProtKB-KW"/>
</dbReference>
<evidence type="ECO:0000313" key="4">
    <source>
        <dbReference type="Proteomes" id="UP000308713"/>
    </source>
</evidence>
<dbReference type="EMBL" id="VDCS01000005">
    <property type="protein sequence ID" value="TNJ45363.1"/>
    <property type="molecule type" value="Genomic_DNA"/>
</dbReference>
<dbReference type="InterPro" id="IPR005135">
    <property type="entry name" value="Endo/exonuclease/phosphatase"/>
</dbReference>
<evidence type="ECO:0000259" key="2">
    <source>
        <dbReference type="Pfam" id="PF19580"/>
    </source>
</evidence>
<evidence type="ECO:0000256" key="1">
    <source>
        <dbReference type="SAM" id="SignalP"/>
    </source>
</evidence>
<dbReference type="Proteomes" id="UP000308713">
    <property type="component" value="Unassembled WGS sequence"/>
</dbReference>
<dbReference type="PANTHER" id="PTHR42834">
    <property type="entry name" value="ENDONUCLEASE/EXONUCLEASE/PHOSPHATASE FAMILY PROTEIN (AFU_ORTHOLOGUE AFUA_3G09210)"/>
    <property type="match status" value="1"/>
</dbReference>